<reference evidence="1 2" key="1">
    <citation type="submission" date="2015-01" db="EMBL/GenBank/DDBJ databases">
        <title>Genome Assembly of Bacillus badius MTCC 1458.</title>
        <authorList>
            <person name="Verma A."/>
            <person name="Khatri I."/>
            <person name="Mual P."/>
            <person name="Subramanian S."/>
            <person name="Krishnamurthi S."/>
        </authorList>
    </citation>
    <scope>NUCLEOTIDE SEQUENCE [LARGE SCALE GENOMIC DNA]</scope>
    <source>
        <strain evidence="1 2">MTCC 1458</strain>
    </source>
</reference>
<keyword evidence="2" id="KW-1185">Reference proteome</keyword>
<dbReference type="RefSeq" id="WP_041114231.1">
    <property type="nucleotide sequence ID" value="NZ_CP082364.1"/>
</dbReference>
<organism evidence="1 2">
    <name type="scientific">Bacillus badius</name>
    <dbReference type="NCBI Taxonomy" id="1455"/>
    <lineage>
        <taxon>Bacteria</taxon>
        <taxon>Bacillati</taxon>
        <taxon>Bacillota</taxon>
        <taxon>Bacilli</taxon>
        <taxon>Bacillales</taxon>
        <taxon>Bacillaceae</taxon>
        <taxon>Pseudobacillus</taxon>
    </lineage>
</organism>
<gene>
    <name evidence="1" type="ORF">SD77_1650</name>
</gene>
<dbReference type="EMBL" id="JXLP01000016">
    <property type="protein sequence ID" value="KIL77203.1"/>
    <property type="molecule type" value="Genomic_DNA"/>
</dbReference>
<proteinExistence type="predicted"/>
<accession>A0ABR5AR25</accession>
<name>A0ABR5AR25_BACBA</name>
<sequence length="107" mass="12404">MDAVFIDQKHLPEAAEAKYAQVYLDSPVPFVFIDSEKVYLAFIDEELSYEEAHRSQSGDYLIGYFNDQYFGADLYAHQKNKQTIQDCYSRVFSLLEETKNTGKITLE</sequence>
<dbReference type="Proteomes" id="UP000031982">
    <property type="component" value="Unassembled WGS sequence"/>
</dbReference>
<comment type="caution">
    <text evidence="1">The sequence shown here is derived from an EMBL/GenBank/DDBJ whole genome shotgun (WGS) entry which is preliminary data.</text>
</comment>
<protein>
    <submittedName>
        <fullName evidence="1">Uncharacterized protein</fullName>
    </submittedName>
</protein>
<evidence type="ECO:0000313" key="2">
    <source>
        <dbReference type="Proteomes" id="UP000031982"/>
    </source>
</evidence>
<evidence type="ECO:0000313" key="1">
    <source>
        <dbReference type="EMBL" id="KIL77203.1"/>
    </source>
</evidence>
<dbReference type="GeneID" id="92779118"/>